<dbReference type="Proteomes" id="UP000188184">
    <property type="component" value="Chromosome"/>
</dbReference>
<dbReference type="CDD" id="cd02440">
    <property type="entry name" value="AdoMet_MTases"/>
    <property type="match status" value="1"/>
</dbReference>
<dbReference type="GO" id="GO:0032259">
    <property type="term" value="P:methylation"/>
    <property type="evidence" value="ECO:0007669"/>
    <property type="project" value="UniProtKB-KW"/>
</dbReference>
<protein>
    <submittedName>
        <fullName evidence="2">SAM-dependent methyltransferase</fullName>
    </submittedName>
</protein>
<dbReference type="PANTHER" id="PTHR43460">
    <property type="entry name" value="METHYLTRANSFERASE"/>
    <property type="match status" value="1"/>
</dbReference>
<dbReference type="InterPro" id="IPR013216">
    <property type="entry name" value="Methyltransf_11"/>
</dbReference>
<sequence>MKDDLLFQSYIEDAKQPFTGWDFSFVSDTGRLQTELLPWSYGSLVLPHVRASSAMLDMGTGGGEFLSKLQPFPQTVHATEGYAPNVPIARKRLEPLGVTVSEVQDDEQLPFEDDQFDLILNRHEAYSPSEIRRILKDGGTFITQQVGGDDCHQINDALGVPVNEEFTHWKWEQAVQDFQDIDMEVSFSQEAFPVQRFYDIGALVYYLKAIPWQVPGFEIDRYLDELYSIHQRIQEHGYFDVQQHRFILIATL</sequence>
<dbReference type="SUPFAM" id="SSF53335">
    <property type="entry name" value="S-adenosyl-L-methionine-dependent methyltransferases"/>
    <property type="match status" value="1"/>
</dbReference>
<reference evidence="2 3" key="1">
    <citation type="submission" date="2017-02" db="EMBL/GenBank/DDBJ databases">
        <title>The complete genomic sequence of a novel cold adapted crude oil-degrading bacterium Planococcus qaidamina Y42.</title>
        <authorList>
            <person name="Yang R."/>
        </authorList>
    </citation>
    <scope>NUCLEOTIDE SEQUENCE [LARGE SCALE GENOMIC DNA]</scope>
    <source>
        <strain evidence="2 3">Y42</strain>
    </source>
</reference>
<keyword evidence="3" id="KW-1185">Reference proteome</keyword>
<evidence type="ECO:0000259" key="1">
    <source>
        <dbReference type="Pfam" id="PF08241"/>
    </source>
</evidence>
<proteinExistence type="predicted"/>
<dbReference type="EMBL" id="CP019640">
    <property type="protein sequence ID" value="AQQ52217.1"/>
    <property type="molecule type" value="Genomic_DNA"/>
</dbReference>
<keyword evidence="2" id="KW-0808">Transferase</keyword>
<dbReference type="AlphaFoldDB" id="A0A1Q2KWN3"/>
<dbReference type="Gene3D" id="3.40.50.150">
    <property type="entry name" value="Vaccinia Virus protein VP39"/>
    <property type="match status" value="1"/>
</dbReference>
<dbReference type="RefSeq" id="WP_077588089.1">
    <property type="nucleotide sequence ID" value="NZ_CP019640.1"/>
</dbReference>
<evidence type="ECO:0000313" key="2">
    <source>
        <dbReference type="EMBL" id="AQQ52217.1"/>
    </source>
</evidence>
<dbReference type="PANTHER" id="PTHR43460:SF1">
    <property type="entry name" value="METHYLTRANSFERASE TYPE 11 DOMAIN-CONTAINING PROTEIN"/>
    <property type="match status" value="1"/>
</dbReference>
<dbReference type="InterPro" id="IPR029063">
    <property type="entry name" value="SAM-dependent_MTases_sf"/>
</dbReference>
<evidence type="ECO:0000313" key="3">
    <source>
        <dbReference type="Proteomes" id="UP000188184"/>
    </source>
</evidence>
<accession>A0A1Q2KWN3</accession>
<organism evidence="2 3">
    <name type="scientific">Planococcus lenghuensis</name>
    <dbReference type="NCBI Taxonomy" id="2213202"/>
    <lineage>
        <taxon>Bacteria</taxon>
        <taxon>Bacillati</taxon>
        <taxon>Bacillota</taxon>
        <taxon>Bacilli</taxon>
        <taxon>Bacillales</taxon>
        <taxon>Caryophanaceae</taxon>
        <taxon>Planococcus</taxon>
    </lineage>
</organism>
<keyword evidence="2" id="KW-0489">Methyltransferase</keyword>
<name>A0A1Q2KWN3_9BACL</name>
<dbReference type="InterPro" id="IPR052939">
    <property type="entry name" value="23S_rRNA_MeTrnsfrase_RlmA"/>
</dbReference>
<feature type="domain" description="Methyltransferase type 11" evidence="1">
    <location>
        <begin position="56"/>
        <end position="142"/>
    </location>
</feature>
<gene>
    <name evidence="2" type="ORF">B0X71_03205</name>
</gene>
<dbReference type="Pfam" id="PF08241">
    <property type="entry name" value="Methyltransf_11"/>
    <property type="match status" value="1"/>
</dbReference>
<dbReference type="GO" id="GO:0008757">
    <property type="term" value="F:S-adenosylmethionine-dependent methyltransferase activity"/>
    <property type="evidence" value="ECO:0007669"/>
    <property type="project" value="InterPro"/>
</dbReference>
<dbReference type="OrthoDB" id="9795864at2"/>
<dbReference type="KEGG" id="pmar:B0X71_03205"/>